<dbReference type="Proteomes" id="UP000297948">
    <property type="component" value="Unassembled WGS sequence"/>
</dbReference>
<dbReference type="RefSeq" id="WP_135340440.1">
    <property type="nucleotide sequence ID" value="NZ_JBHLTX010000026.1"/>
</dbReference>
<dbReference type="EMBL" id="SRID01000198">
    <property type="protein sequence ID" value="TGB03176.1"/>
    <property type="molecule type" value="Genomic_DNA"/>
</dbReference>
<dbReference type="PANTHER" id="PTHR36221">
    <property type="entry name" value="DUF742 DOMAIN-CONTAINING PROTEIN"/>
    <property type="match status" value="1"/>
</dbReference>
<dbReference type="AlphaFoldDB" id="A0A4Z0H2E1"/>
<evidence type="ECO:0000313" key="2">
    <source>
        <dbReference type="Proteomes" id="UP000297948"/>
    </source>
</evidence>
<dbReference type="OrthoDB" id="4563801at2"/>
<protein>
    <submittedName>
        <fullName evidence="1">DUF742 domain-containing protein</fullName>
    </submittedName>
</protein>
<evidence type="ECO:0000313" key="1">
    <source>
        <dbReference type="EMBL" id="TGB03176.1"/>
    </source>
</evidence>
<dbReference type="Pfam" id="PF05331">
    <property type="entry name" value="DUF742"/>
    <property type="match status" value="1"/>
</dbReference>
<organism evidence="1 2">
    <name type="scientific">Streptomyces palmae</name>
    <dbReference type="NCBI Taxonomy" id="1701085"/>
    <lineage>
        <taxon>Bacteria</taxon>
        <taxon>Bacillati</taxon>
        <taxon>Actinomycetota</taxon>
        <taxon>Actinomycetes</taxon>
        <taxon>Kitasatosporales</taxon>
        <taxon>Streptomycetaceae</taxon>
        <taxon>Streptomyces</taxon>
    </lineage>
</organism>
<proteinExistence type="predicted"/>
<sequence length="120" mass="12902">MRAHRESRPFVPAYMALGGQTEPSRSTLDPLTLLSAAADRVPRGLDPARHRIAQLLCGGPLSLAEVAGYVRLPVGVVKVLASDLVDRGHLRARAPIPPAGQQDAWLLEKVLSGLRALRVE</sequence>
<reference evidence="1 2" key="1">
    <citation type="submission" date="2019-03" db="EMBL/GenBank/DDBJ databases">
        <authorList>
            <person name="Gonzalez-Pimentel J.L."/>
        </authorList>
    </citation>
    <scope>NUCLEOTIDE SEQUENCE [LARGE SCALE GENOMIC DNA]</scope>
    <source>
        <strain evidence="1 2">JCM 31289</strain>
    </source>
</reference>
<accession>A0A4Z0H2E1</accession>
<keyword evidence="2" id="KW-1185">Reference proteome</keyword>
<dbReference type="InterPro" id="IPR007995">
    <property type="entry name" value="DUF742"/>
</dbReference>
<comment type="caution">
    <text evidence="1">The sequence shown here is derived from an EMBL/GenBank/DDBJ whole genome shotgun (WGS) entry which is preliminary data.</text>
</comment>
<name>A0A4Z0H2E1_9ACTN</name>
<gene>
    <name evidence="1" type="ORF">E4099_19875</name>
</gene>
<dbReference type="PANTHER" id="PTHR36221:SF1">
    <property type="entry name" value="DUF742 DOMAIN-CONTAINING PROTEIN"/>
    <property type="match status" value="1"/>
</dbReference>